<keyword evidence="1" id="KW-0472">Membrane</keyword>
<dbReference type="AlphaFoldDB" id="A0A223NYF9"/>
<organism evidence="3 4">
    <name type="scientific">Mucilaginibacter xinganensis</name>
    <dbReference type="NCBI Taxonomy" id="1234841"/>
    <lineage>
        <taxon>Bacteria</taxon>
        <taxon>Pseudomonadati</taxon>
        <taxon>Bacteroidota</taxon>
        <taxon>Sphingobacteriia</taxon>
        <taxon>Sphingobacteriales</taxon>
        <taxon>Sphingobacteriaceae</taxon>
        <taxon>Mucilaginibacter</taxon>
    </lineage>
</organism>
<evidence type="ECO:0000313" key="3">
    <source>
        <dbReference type="EMBL" id="ASU34892.1"/>
    </source>
</evidence>
<evidence type="ECO:0000259" key="2">
    <source>
        <dbReference type="Pfam" id="PF01757"/>
    </source>
</evidence>
<dbReference type="InterPro" id="IPR002656">
    <property type="entry name" value="Acyl_transf_3_dom"/>
</dbReference>
<reference evidence="3 4" key="1">
    <citation type="submission" date="2017-08" db="EMBL/GenBank/DDBJ databases">
        <title>Complete genome sequence of Mucilaginibacter sp. strain BJC16-A31.</title>
        <authorList>
            <consortium name="Henan University of Science and Technology"/>
            <person name="You X."/>
        </authorList>
    </citation>
    <scope>NUCLEOTIDE SEQUENCE [LARGE SCALE GENOMIC DNA]</scope>
    <source>
        <strain evidence="3 4">BJC16-A31</strain>
    </source>
</reference>
<dbReference type="KEGG" id="muc:MuYL_3007"/>
<feature type="transmembrane region" description="Helical" evidence="1">
    <location>
        <begin position="291"/>
        <end position="308"/>
    </location>
</feature>
<feature type="transmembrane region" description="Helical" evidence="1">
    <location>
        <begin position="226"/>
        <end position="247"/>
    </location>
</feature>
<feature type="transmembrane region" description="Helical" evidence="1">
    <location>
        <begin position="12"/>
        <end position="29"/>
    </location>
</feature>
<protein>
    <recommendedName>
        <fullName evidence="2">Acyltransferase 3 domain-containing protein</fullName>
    </recommendedName>
</protein>
<feature type="transmembrane region" description="Helical" evidence="1">
    <location>
        <begin position="141"/>
        <end position="160"/>
    </location>
</feature>
<keyword evidence="1" id="KW-1133">Transmembrane helix</keyword>
<dbReference type="PANTHER" id="PTHR37312">
    <property type="entry name" value="MEMBRANE-BOUND ACYLTRANSFERASE YKRP-RELATED"/>
    <property type="match status" value="1"/>
</dbReference>
<feature type="transmembrane region" description="Helical" evidence="1">
    <location>
        <begin position="35"/>
        <end position="56"/>
    </location>
</feature>
<proteinExistence type="predicted"/>
<feature type="transmembrane region" description="Helical" evidence="1">
    <location>
        <begin position="172"/>
        <end position="194"/>
    </location>
</feature>
<dbReference type="InterPro" id="IPR052734">
    <property type="entry name" value="Nod_factor_acetyltransferase"/>
</dbReference>
<evidence type="ECO:0000313" key="4">
    <source>
        <dbReference type="Proteomes" id="UP000215002"/>
    </source>
</evidence>
<keyword evidence="1" id="KW-0812">Transmembrane</keyword>
<dbReference type="EMBL" id="CP022743">
    <property type="protein sequence ID" value="ASU34892.1"/>
    <property type="molecule type" value="Genomic_DNA"/>
</dbReference>
<dbReference type="RefSeq" id="WP_094571178.1">
    <property type="nucleotide sequence ID" value="NZ_CP022743.1"/>
</dbReference>
<keyword evidence="4" id="KW-1185">Reference proteome</keyword>
<sequence>MEKASRLGNIDFLKGVLIILVIAGHVLQGPVQQNFLRYIIYSFHMPVFIGISGYLFNSTKNSNLSILGLINKYWLRIIVPWIIAVIVYALILNPHFGGINKEIHFIEHSFLSPFYHLWFIPGFLSWVLITWVAKKLKISDVYFLIISAIISIVALIFNYYPELYHQTPVNSTIIIILHTFKPYYLVFFVFGNYLKSHHFSFNMAAIKIAAISSLAGIILMFFFNSIILSIVLLFVFNALLLIILTDAAQKNTFPHSDKLEWIGKNSLGIYLWHVLPINILERLLGTGNLPLFYTVTIATELAFLFVMMQITKIKLINKYVFGMV</sequence>
<feature type="domain" description="Acyltransferase 3" evidence="2">
    <location>
        <begin position="9"/>
        <end position="299"/>
    </location>
</feature>
<dbReference type="Pfam" id="PF01757">
    <property type="entry name" value="Acyl_transf_3"/>
    <property type="match status" value="1"/>
</dbReference>
<feature type="transmembrane region" description="Helical" evidence="1">
    <location>
        <begin position="116"/>
        <end position="134"/>
    </location>
</feature>
<dbReference type="PANTHER" id="PTHR37312:SF1">
    <property type="entry name" value="MEMBRANE-BOUND ACYLTRANSFERASE YKRP-RELATED"/>
    <property type="match status" value="1"/>
</dbReference>
<feature type="transmembrane region" description="Helical" evidence="1">
    <location>
        <begin position="201"/>
        <end position="220"/>
    </location>
</feature>
<dbReference type="GO" id="GO:0016747">
    <property type="term" value="F:acyltransferase activity, transferring groups other than amino-acyl groups"/>
    <property type="evidence" value="ECO:0007669"/>
    <property type="project" value="InterPro"/>
</dbReference>
<dbReference type="Proteomes" id="UP000215002">
    <property type="component" value="Chromosome"/>
</dbReference>
<feature type="transmembrane region" description="Helical" evidence="1">
    <location>
        <begin position="77"/>
        <end position="96"/>
    </location>
</feature>
<name>A0A223NYF9_9SPHI</name>
<gene>
    <name evidence="3" type="ORF">MuYL_3007</name>
</gene>
<accession>A0A223NYF9</accession>
<evidence type="ECO:0000256" key="1">
    <source>
        <dbReference type="SAM" id="Phobius"/>
    </source>
</evidence>
<dbReference type="OrthoDB" id="9809782at2"/>